<accession>A0ABS5JUU6</accession>
<name>A0ABS5JUU6_9BACT</name>
<proteinExistence type="predicted"/>
<protein>
    <recommendedName>
        <fullName evidence="3">Phospholipase</fullName>
    </recommendedName>
</protein>
<evidence type="ECO:0008006" key="3">
    <source>
        <dbReference type="Google" id="ProtNLM"/>
    </source>
</evidence>
<sequence length="129" mass="14732">MIYLVLGIVLALIVAVIFSRKSKPGEEEESKVEVPDDCCGAHEVCESDSLLSADGKAEYFEDEELDNYKSKKPDSYSDEQIEEFREVLYTLREREVAAWLKSLQARSINPPEIIREEALMIVADRRFAN</sequence>
<comment type="caution">
    <text evidence="1">The sequence shown here is derived from an EMBL/GenBank/DDBJ whole genome shotgun (WGS) entry which is preliminary data.</text>
</comment>
<evidence type="ECO:0000313" key="2">
    <source>
        <dbReference type="Proteomes" id="UP000708576"/>
    </source>
</evidence>
<reference evidence="1 2" key="1">
    <citation type="journal article" date="2015" name="Int. J. Syst. Evol. Microbiol.">
        <title>Carboxylicivirga linearis sp. nov., isolated from a sea cucumber culture pond.</title>
        <authorList>
            <person name="Wang F.Q."/>
            <person name="Zhou Y.X."/>
            <person name="Lin X.Z."/>
            <person name="Chen G.J."/>
            <person name="Du Z.J."/>
        </authorList>
    </citation>
    <scope>NUCLEOTIDE SEQUENCE [LARGE SCALE GENOMIC DNA]</scope>
    <source>
        <strain evidence="1 2">FB218</strain>
    </source>
</reference>
<gene>
    <name evidence="1" type="ORF">KEM10_08120</name>
</gene>
<dbReference type="Proteomes" id="UP000708576">
    <property type="component" value="Unassembled WGS sequence"/>
</dbReference>
<keyword evidence="2" id="KW-1185">Reference proteome</keyword>
<evidence type="ECO:0000313" key="1">
    <source>
        <dbReference type="EMBL" id="MBS2098244.1"/>
    </source>
</evidence>
<organism evidence="1 2">
    <name type="scientific">Carboxylicivirga linearis</name>
    <dbReference type="NCBI Taxonomy" id="1628157"/>
    <lineage>
        <taxon>Bacteria</taxon>
        <taxon>Pseudomonadati</taxon>
        <taxon>Bacteroidota</taxon>
        <taxon>Bacteroidia</taxon>
        <taxon>Marinilabiliales</taxon>
        <taxon>Marinilabiliaceae</taxon>
        <taxon>Carboxylicivirga</taxon>
    </lineage>
</organism>
<dbReference type="EMBL" id="JAGUCO010000004">
    <property type="protein sequence ID" value="MBS2098244.1"/>
    <property type="molecule type" value="Genomic_DNA"/>
</dbReference>